<keyword evidence="1" id="KW-0472">Membrane</keyword>
<dbReference type="Proteomes" id="UP001430796">
    <property type="component" value="Unassembled WGS sequence"/>
</dbReference>
<accession>A0ABS9HTF7</accession>
<evidence type="ECO:0000313" key="3">
    <source>
        <dbReference type="Proteomes" id="UP001430796"/>
    </source>
</evidence>
<keyword evidence="3" id="KW-1185">Reference proteome</keyword>
<comment type="caution">
    <text evidence="2">The sequence shown here is derived from an EMBL/GenBank/DDBJ whole genome shotgun (WGS) entry which is preliminary data.</text>
</comment>
<evidence type="ECO:0008006" key="4">
    <source>
        <dbReference type="Google" id="ProtNLM"/>
    </source>
</evidence>
<organism evidence="2 3">
    <name type="scientific">Marilutibacter chinensis</name>
    <dbReference type="NCBI Taxonomy" id="2912247"/>
    <lineage>
        <taxon>Bacteria</taxon>
        <taxon>Pseudomonadati</taxon>
        <taxon>Pseudomonadota</taxon>
        <taxon>Gammaproteobacteria</taxon>
        <taxon>Lysobacterales</taxon>
        <taxon>Lysobacteraceae</taxon>
        <taxon>Marilutibacter</taxon>
    </lineage>
</organism>
<feature type="transmembrane region" description="Helical" evidence="1">
    <location>
        <begin position="63"/>
        <end position="83"/>
    </location>
</feature>
<feature type="transmembrane region" description="Helical" evidence="1">
    <location>
        <begin position="152"/>
        <end position="170"/>
    </location>
</feature>
<protein>
    <recommendedName>
        <fullName evidence="4">Integral membrane protein</fullName>
    </recommendedName>
</protein>
<dbReference type="EMBL" id="JAKJPO010000003">
    <property type="protein sequence ID" value="MCF7221494.1"/>
    <property type="molecule type" value="Genomic_DNA"/>
</dbReference>
<evidence type="ECO:0000313" key="2">
    <source>
        <dbReference type="EMBL" id="MCF7221494.1"/>
    </source>
</evidence>
<reference evidence="2" key="1">
    <citation type="submission" date="2022-01" db="EMBL/GenBank/DDBJ databases">
        <title>Lysobacter chinensis sp. nov., a bacterium isolated from cow dung compost.</title>
        <authorList>
            <person name="Liu Y."/>
        </authorList>
    </citation>
    <scope>NUCLEOTIDE SEQUENCE</scope>
    <source>
        <strain evidence="2">TLK-CK17</strain>
    </source>
</reference>
<name>A0ABS9HTF7_9GAMM</name>
<keyword evidence="1" id="KW-0812">Transmembrane</keyword>
<evidence type="ECO:0000256" key="1">
    <source>
        <dbReference type="SAM" id="Phobius"/>
    </source>
</evidence>
<feature type="transmembrane region" description="Helical" evidence="1">
    <location>
        <begin position="36"/>
        <end position="57"/>
    </location>
</feature>
<sequence>MNFDDELKGAWRGEIAQPPSRRLSDQVRRHRRRHRLLRGLEVVLTCAAVAVFGHALMSRTAGPNHWLLMPFFMVFLPVVWSVVLRAPGRHRSDASEPPQVYARLRLAQLRTDLRDLWLARRAAVVLLVYALVALAGAWLFGDGGWRTASTHLLVYAVGWWLATFAWCRHLRRRRLREYRSTRRMLSPERAVAGPPRAHE</sequence>
<dbReference type="RefSeq" id="WP_237053923.1">
    <property type="nucleotide sequence ID" value="NZ_JAKJPO010000003.1"/>
</dbReference>
<feature type="transmembrane region" description="Helical" evidence="1">
    <location>
        <begin position="118"/>
        <end position="140"/>
    </location>
</feature>
<keyword evidence="1" id="KW-1133">Transmembrane helix</keyword>
<proteinExistence type="predicted"/>
<gene>
    <name evidence="2" type="ORF">L3V18_06765</name>
</gene>
<reference evidence="2" key="2">
    <citation type="submission" date="2022-01" db="EMBL/GenBank/DDBJ databases">
        <authorList>
            <person name="Zhou L.Y."/>
        </authorList>
    </citation>
    <scope>NUCLEOTIDE SEQUENCE</scope>
    <source>
        <strain evidence="2">TLK-CK17</strain>
    </source>
</reference>